<feature type="region of interest" description="Disordered" evidence="1">
    <location>
        <begin position="1"/>
        <end position="47"/>
    </location>
</feature>
<feature type="non-terminal residue" evidence="2">
    <location>
        <position position="1"/>
    </location>
</feature>
<name>A0A6J4J7M1_9PSEU</name>
<feature type="compositionally biased region" description="Low complexity" evidence="1">
    <location>
        <begin position="26"/>
        <end position="39"/>
    </location>
</feature>
<sequence>WSPPPAPPGWSRACTPYGAGVRGPRRSPSSTAATTPSSSPRRRGARG</sequence>
<gene>
    <name evidence="2" type="ORF">AVDCRST_MAG54-2889</name>
</gene>
<accession>A0A6J4J7M1</accession>
<dbReference type="EMBL" id="CADCTH010000368">
    <property type="protein sequence ID" value="CAA9269037.1"/>
    <property type="molecule type" value="Genomic_DNA"/>
</dbReference>
<reference evidence="2" key="1">
    <citation type="submission" date="2020-02" db="EMBL/GenBank/DDBJ databases">
        <authorList>
            <person name="Meier V. D."/>
        </authorList>
    </citation>
    <scope>NUCLEOTIDE SEQUENCE</scope>
    <source>
        <strain evidence="2">AVDCRST_MAG54</strain>
    </source>
</reference>
<organism evidence="2">
    <name type="scientific">uncultured Actinomycetospora sp</name>
    <dbReference type="NCBI Taxonomy" id="1135996"/>
    <lineage>
        <taxon>Bacteria</taxon>
        <taxon>Bacillati</taxon>
        <taxon>Actinomycetota</taxon>
        <taxon>Actinomycetes</taxon>
        <taxon>Pseudonocardiales</taxon>
        <taxon>Pseudonocardiaceae</taxon>
        <taxon>Actinomycetospora</taxon>
        <taxon>environmental samples</taxon>
    </lineage>
</organism>
<dbReference type="AlphaFoldDB" id="A0A6J4J7M1"/>
<feature type="non-terminal residue" evidence="2">
    <location>
        <position position="47"/>
    </location>
</feature>
<evidence type="ECO:0000313" key="2">
    <source>
        <dbReference type="EMBL" id="CAA9269037.1"/>
    </source>
</evidence>
<protein>
    <submittedName>
        <fullName evidence="2">Uncharacterized protein</fullName>
    </submittedName>
</protein>
<proteinExistence type="predicted"/>
<evidence type="ECO:0000256" key="1">
    <source>
        <dbReference type="SAM" id="MobiDB-lite"/>
    </source>
</evidence>